<keyword evidence="5" id="KW-0472">Membrane</keyword>
<evidence type="ECO:0000313" key="9">
    <source>
        <dbReference type="EMBL" id="KAK9889616.1"/>
    </source>
</evidence>
<evidence type="ECO:0000313" key="10">
    <source>
        <dbReference type="Proteomes" id="UP001431783"/>
    </source>
</evidence>
<dbReference type="Pfam" id="PF07732">
    <property type="entry name" value="Cu-oxidase_3"/>
    <property type="match status" value="1"/>
</dbReference>
<reference evidence="9 10" key="1">
    <citation type="submission" date="2023-03" db="EMBL/GenBank/DDBJ databases">
        <title>Genome insight into feeding habits of ladybird beetles.</title>
        <authorList>
            <person name="Li H.-S."/>
            <person name="Huang Y.-H."/>
            <person name="Pang H."/>
        </authorList>
    </citation>
    <scope>NUCLEOTIDE SEQUENCE [LARGE SCALE GENOMIC DNA]</scope>
    <source>
        <strain evidence="9">SYSU_2023b</strain>
        <tissue evidence="9">Whole body</tissue>
    </source>
</reference>
<keyword evidence="3" id="KW-0560">Oxidoreductase</keyword>
<dbReference type="AlphaFoldDB" id="A0AAW1V1M1"/>
<dbReference type="Pfam" id="PF07731">
    <property type="entry name" value="Cu-oxidase_2"/>
    <property type="match status" value="1"/>
</dbReference>
<dbReference type="GO" id="GO:0016491">
    <property type="term" value="F:oxidoreductase activity"/>
    <property type="evidence" value="ECO:0007669"/>
    <property type="project" value="UniProtKB-KW"/>
</dbReference>
<feature type="domain" description="Plastocyanin-like" evidence="6">
    <location>
        <begin position="220"/>
        <end position="357"/>
    </location>
</feature>
<feature type="domain" description="Plastocyanin-like" evidence="7">
    <location>
        <begin position="465"/>
        <end position="576"/>
    </location>
</feature>
<dbReference type="GO" id="GO:0006826">
    <property type="term" value="P:iron ion transport"/>
    <property type="evidence" value="ECO:0007669"/>
    <property type="project" value="TreeGrafter"/>
</dbReference>
<comment type="caution">
    <text evidence="9">The sequence shown here is derived from an EMBL/GenBank/DDBJ whole genome shotgun (WGS) entry which is preliminary data.</text>
</comment>
<evidence type="ECO:0000259" key="8">
    <source>
        <dbReference type="Pfam" id="PF07732"/>
    </source>
</evidence>
<proteinExistence type="inferred from homology"/>
<evidence type="ECO:0000259" key="7">
    <source>
        <dbReference type="Pfam" id="PF07731"/>
    </source>
</evidence>
<accession>A0AAW1V1M1</accession>
<dbReference type="GO" id="GO:0005507">
    <property type="term" value="F:copper ion binding"/>
    <property type="evidence" value="ECO:0007669"/>
    <property type="project" value="InterPro"/>
</dbReference>
<evidence type="ECO:0000256" key="3">
    <source>
        <dbReference type="ARBA" id="ARBA00023002"/>
    </source>
</evidence>
<dbReference type="InterPro" id="IPR001117">
    <property type="entry name" value="Cu-oxidase_2nd"/>
</dbReference>
<dbReference type="InterPro" id="IPR011707">
    <property type="entry name" value="Cu-oxidase-like_N"/>
</dbReference>
<evidence type="ECO:0000259" key="6">
    <source>
        <dbReference type="Pfam" id="PF00394"/>
    </source>
</evidence>
<dbReference type="GO" id="GO:0005886">
    <property type="term" value="C:plasma membrane"/>
    <property type="evidence" value="ECO:0007669"/>
    <property type="project" value="TreeGrafter"/>
</dbReference>
<evidence type="ECO:0000256" key="1">
    <source>
        <dbReference type="ARBA" id="ARBA00010609"/>
    </source>
</evidence>
<evidence type="ECO:0000256" key="4">
    <source>
        <dbReference type="ARBA" id="ARBA00023008"/>
    </source>
</evidence>
<dbReference type="FunFam" id="2.60.40.420:FF:000045">
    <property type="entry name" value="Laccase 2"/>
    <property type="match status" value="1"/>
</dbReference>
<gene>
    <name evidence="9" type="ORF">WA026_006990</name>
</gene>
<keyword evidence="2" id="KW-0479">Metal-binding</keyword>
<dbReference type="SUPFAM" id="SSF49503">
    <property type="entry name" value="Cupredoxins"/>
    <property type="match status" value="3"/>
</dbReference>
<keyword evidence="10" id="KW-1185">Reference proteome</keyword>
<dbReference type="PANTHER" id="PTHR11709:SF394">
    <property type="entry name" value="FI03373P-RELATED"/>
    <property type="match status" value="1"/>
</dbReference>
<dbReference type="CDD" id="cd13884">
    <property type="entry name" value="CuRO_2_tcLCC_insect_like"/>
    <property type="match status" value="1"/>
</dbReference>
<name>A0AAW1V1M1_9CUCU</name>
<feature type="transmembrane region" description="Helical" evidence="5">
    <location>
        <begin position="20"/>
        <end position="40"/>
    </location>
</feature>
<sequence>MSDNQKAVTKFEMSSSHAIMPRIVIVLGMVATVVTILYFTPMPDHTFKSCDRPCHALDWPMICRIQLNVEMYQTMSGVCKDCPNNSSHCNNKYCASADGKTRGIITANRQIPGPDIQVCHNDIMVIDVINKIPGHNLAVHWRGQPQNEAPFMDGVPMITQCPILGYTKFQYRFRASSPGTHFYHAFSDSDRADGFFGALIVRQPDKLEPHRKLYDEDLKDHVILLSEWAGELTSDFSVQDDKPKSILINGKALSDIMSAVSIFKVNKGSRYRFRLAYTGGNFGCAMELSIEKHLMKIIAVDGKPVKPYEVSSITLNKGERVDFVLKADQEVRGYELRVTSKCRGYNVKGLALLNYESSLLINQKKDIIRNVEPRNFDTLTCSSEIGKVCVSDVMAFDKMPEELQEVNRRIYLNFDYVHVDKKEDTYVGWKDKKYRVNNISFTFPSSPILTQPEDVPLSTICNDLKIPKKCENEETCECVHVEHIPIGAKVELILFNAAADDQEFIFHLHGYHFHVVGSRHFEDSVTMDDIKNMDDKNELFKRNFNSPILKDTIRLPKNNALGVRFKADNPGFWILRDEKSGGYTRGMDVIFQVGSYKDMVSMPSGFPSCGSFVGPDFFLI</sequence>
<feature type="domain" description="Plastocyanin-like" evidence="8">
    <location>
        <begin position="92"/>
        <end position="205"/>
    </location>
</feature>
<keyword evidence="4" id="KW-0186">Copper</keyword>
<keyword evidence="5" id="KW-0812">Transmembrane</keyword>
<dbReference type="InterPro" id="IPR008972">
    <property type="entry name" value="Cupredoxin"/>
</dbReference>
<protein>
    <submittedName>
        <fullName evidence="9">Uncharacterized protein</fullName>
    </submittedName>
</protein>
<dbReference type="CDD" id="cd13858">
    <property type="entry name" value="CuRO_1_tcLCC2_insect_like"/>
    <property type="match status" value="1"/>
</dbReference>
<dbReference type="CDD" id="cd13905">
    <property type="entry name" value="CuRO_3_tcLLC2_insect_like"/>
    <property type="match status" value="1"/>
</dbReference>
<dbReference type="EMBL" id="JARQZJ010000123">
    <property type="protein sequence ID" value="KAK9889616.1"/>
    <property type="molecule type" value="Genomic_DNA"/>
</dbReference>
<evidence type="ECO:0000256" key="2">
    <source>
        <dbReference type="ARBA" id="ARBA00022723"/>
    </source>
</evidence>
<dbReference type="InterPro" id="IPR045087">
    <property type="entry name" value="Cu-oxidase_fam"/>
</dbReference>
<dbReference type="Gene3D" id="2.60.40.420">
    <property type="entry name" value="Cupredoxins - blue copper proteins"/>
    <property type="match status" value="3"/>
</dbReference>
<evidence type="ECO:0000256" key="5">
    <source>
        <dbReference type="SAM" id="Phobius"/>
    </source>
</evidence>
<comment type="similarity">
    <text evidence="1">Belongs to the multicopper oxidase family.</text>
</comment>
<dbReference type="Proteomes" id="UP001431783">
    <property type="component" value="Unassembled WGS sequence"/>
</dbReference>
<keyword evidence="5" id="KW-1133">Transmembrane helix</keyword>
<dbReference type="Pfam" id="PF00394">
    <property type="entry name" value="Cu-oxidase"/>
    <property type="match status" value="1"/>
</dbReference>
<organism evidence="9 10">
    <name type="scientific">Henosepilachna vigintioctopunctata</name>
    <dbReference type="NCBI Taxonomy" id="420089"/>
    <lineage>
        <taxon>Eukaryota</taxon>
        <taxon>Metazoa</taxon>
        <taxon>Ecdysozoa</taxon>
        <taxon>Arthropoda</taxon>
        <taxon>Hexapoda</taxon>
        <taxon>Insecta</taxon>
        <taxon>Pterygota</taxon>
        <taxon>Neoptera</taxon>
        <taxon>Endopterygota</taxon>
        <taxon>Coleoptera</taxon>
        <taxon>Polyphaga</taxon>
        <taxon>Cucujiformia</taxon>
        <taxon>Coccinelloidea</taxon>
        <taxon>Coccinellidae</taxon>
        <taxon>Epilachninae</taxon>
        <taxon>Epilachnini</taxon>
        <taxon>Henosepilachna</taxon>
    </lineage>
</organism>
<dbReference type="InterPro" id="IPR011706">
    <property type="entry name" value="Cu-oxidase_C"/>
</dbReference>
<dbReference type="PANTHER" id="PTHR11709">
    <property type="entry name" value="MULTI-COPPER OXIDASE"/>
    <property type="match status" value="1"/>
</dbReference>